<dbReference type="Pfam" id="PF01522">
    <property type="entry name" value="Polysacc_deac_1"/>
    <property type="match status" value="1"/>
</dbReference>
<dbReference type="RefSeq" id="WP_170122354.1">
    <property type="nucleotide sequence ID" value="NZ_QKZI01000003.1"/>
</dbReference>
<name>A0A2W7N1V2_9BACI</name>
<dbReference type="CDD" id="cd10929">
    <property type="entry name" value="CE4_u5"/>
    <property type="match status" value="1"/>
</dbReference>
<dbReference type="SUPFAM" id="SSF88713">
    <property type="entry name" value="Glycoside hydrolase/deacetylase"/>
    <property type="match status" value="1"/>
</dbReference>
<evidence type="ECO:0000313" key="3">
    <source>
        <dbReference type="Proteomes" id="UP000248646"/>
    </source>
</evidence>
<feature type="domain" description="NodB homology" evidence="1">
    <location>
        <begin position="18"/>
        <end position="162"/>
    </location>
</feature>
<sequence length="303" mass="35529">MHDVFSLDEYGENILGARHAIPKILQLFSTYNIHATWAIVGMLYCQNKKELSSILETLDLPYENHLFSPKRNLPFVGEDEQQDPYHFGKSFIREIAASVNQEIGTHTFSHYYCLEEGQKLAHFEKDLQAVLKMEDSVTSLVFPRNQTNVDYLQVCKANGITAYRGNEDSWIYRPYTNKTNTKTKRALRLMDAYFNITGHHTFSKKDIETEPIINIKSSRFLRPYSKTLKQLEGLRLRRIKNGLTDAARKNELYHLWWHPHNFGKHTEENLAFLEEILKHVAFLKEKYDFQSFHMCEAVNYVQS</sequence>
<dbReference type="Proteomes" id="UP000248646">
    <property type="component" value="Unassembled WGS sequence"/>
</dbReference>
<keyword evidence="3" id="KW-1185">Reference proteome</keyword>
<protein>
    <submittedName>
        <fullName evidence="2">Polysaccharide deacetylase</fullName>
    </submittedName>
</protein>
<dbReference type="InterPro" id="IPR011330">
    <property type="entry name" value="Glyco_hydro/deAcase_b/a-brl"/>
</dbReference>
<dbReference type="EMBL" id="QKZI01000003">
    <property type="protein sequence ID" value="PZX04816.1"/>
    <property type="molecule type" value="Genomic_DNA"/>
</dbReference>
<evidence type="ECO:0000313" key="2">
    <source>
        <dbReference type="EMBL" id="PZX04816.1"/>
    </source>
</evidence>
<dbReference type="InterPro" id="IPR002509">
    <property type="entry name" value="NODB_dom"/>
</dbReference>
<evidence type="ECO:0000259" key="1">
    <source>
        <dbReference type="Pfam" id="PF01522"/>
    </source>
</evidence>
<dbReference type="AlphaFoldDB" id="A0A2W7N1V2"/>
<accession>A0A2W7N1V2</accession>
<comment type="caution">
    <text evidence="2">The sequence shown here is derived from an EMBL/GenBank/DDBJ whole genome shotgun (WGS) entry which is preliminary data.</text>
</comment>
<dbReference type="GO" id="GO:0005975">
    <property type="term" value="P:carbohydrate metabolic process"/>
    <property type="evidence" value="ECO:0007669"/>
    <property type="project" value="InterPro"/>
</dbReference>
<reference evidence="2 3" key="1">
    <citation type="submission" date="2018-06" db="EMBL/GenBank/DDBJ databases">
        <title>Genomic Encyclopedia of Type Strains, Phase IV (KMG-IV): sequencing the most valuable type-strain genomes for metagenomic binning, comparative biology and taxonomic classification.</title>
        <authorList>
            <person name="Goeker M."/>
        </authorList>
    </citation>
    <scope>NUCLEOTIDE SEQUENCE [LARGE SCALE GENOMIC DNA]</scope>
    <source>
        <strain evidence="2 3">DSM 5</strain>
    </source>
</reference>
<dbReference type="GO" id="GO:0016810">
    <property type="term" value="F:hydrolase activity, acting on carbon-nitrogen (but not peptide) bonds"/>
    <property type="evidence" value="ECO:0007669"/>
    <property type="project" value="InterPro"/>
</dbReference>
<organism evidence="2 3">
    <name type="scientific">Psychrobacillus insolitus</name>
    <dbReference type="NCBI Taxonomy" id="1461"/>
    <lineage>
        <taxon>Bacteria</taxon>
        <taxon>Bacillati</taxon>
        <taxon>Bacillota</taxon>
        <taxon>Bacilli</taxon>
        <taxon>Bacillales</taxon>
        <taxon>Bacillaceae</taxon>
        <taxon>Psychrobacillus</taxon>
    </lineage>
</organism>
<gene>
    <name evidence="2" type="ORF">C7437_10365</name>
</gene>
<proteinExistence type="predicted"/>
<dbReference type="Gene3D" id="3.20.20.370">
    <property type="entry name" value="Glycoside hydrolase/deacetylase"/>
    <property type="match status" value="1"/>
</dbReference>